<evidence type="ECO:0000259" key="1">
    <source>
        <dbReference type="Pfam" id="PF18735"/>
    </source>
</evidence>
<evidence type="ECO:0000313" key="2">
    <source>
        <dbReference type="EMBL" id="GGD38951.1"/>
    </source>
</evidence>
<comment type="caution">
    <text evidence="2">The sequence shown here is derived from an EMBL/GenBank/DDBJ whole genome shotgun (WGS) entry which is preliminary data.</text>
</comment>
<gene>
    <name evidence="2" type="ORF">GCM10011358_23580</name>
</gene>
<dbReference type="InterPro" id="IPR041519">
    <property type="entry name" value="HEPN_RiboL-PSP"/>
</dbReference>
<dbReference type="RefSeq" id="WP_188527906.1">
    <property type="nucleotide sequence ID" value="NZ_BMGI01000003.1"/>
</dbReference>
<sequence length="158" mass="17484">MILGKTTKITELAKEAVDAIPETNPSARAFVETAFAGYISAIAYSEIEAEVSRALENRYDKSTDSGLASFVRSVFNRNAGRLKRSELADLVSFFGQHAKDKFKSEISDAEVQLYSRLLQCRHNLAHGDPPSETLNQMELGINSAKNILEKLQICISED</sequence>
<name>A0ABQ1QQV9_9RHOB</name>
<organism evidence="2 3">
    <name type="scientific">Sinisalibacter lacisalsi</name>
    <dbReference type="NCBI Taxonomy" id="1526570"/>
    <lineage>
        <taxon>Bacteria</taxon>
        <taxon>Pseudomonadati</taxon>
        <taxon>Pseudomonadota</taxon>
        <taxon>Alphaproteobacteria</taxon>
        <taxon>Rhodobacterales</taxon>
        <taxon>Roseobacteraceae</taxon>
        <taxon>Sinisalibacter</taxon>
    </lineage>
</organism>
<dbReference type="Pfam" id="PF18735">
    <property type="entry name" value="HEPN_RiboL-PSP"/>
    <property type="match status" value="1"/>
</dbReference>
<reference evidence="3" key="1">
    <citation type="journal article" date="2019" name="Int. J. Syst. Evol. Microbiol.">
        <title>The Global Catalogue of Microorganisms (GCM) 10K type strain sequencing project: providing services to taxonomists for standard genome sequencing and annotation.</title>
        <authorList>
            <consortium name="The Broad Institute Genomics Platform"/>
            <consortium name="The Broad Institute Genome Sequencing Center for Infectious Disease"/>
            <person name="Wu L."/>
            <person name="Ma J."/>
        </authorList>
    </citation>
    <scope>NUCLEOTIDE SEQUENCE [LARGE SCALE GENOMIC DNA]</scope>
    <source>
        <strain evidence="3">CGMCC 1.12922</strain>
    </source>
</reference>
<keyword evidence="3" id="KW-1185">Reference proteome</keyword>
<dbReference type="Proteomes" id="UP000617355">
    <property type="component" value="Unassembled WGS sequence"/>
</dbReference>
<proteinExistence type="predicted"/>
<dbReference type="EMBL" id="BMGI01000003">
    <property type="protein sequence ID" value="GGD38951.1"/>
    <property type="molecule type" value="Genomic_DNA"/>
</dbReference>
<feature type="domain" description="RiboL-PSP-HEPN" evidence="1">
    <location>
        <begin position="17"/>
        <end position="156"/>
    </location>
</feature>
<evidence type="ECO:0000313" key="3">
    <source>
        <dbReference type="Proteomes" id="UP000617355"/>
    </source>
</evidence>
<protein>
    <recommendedName>
        <fullName evidence="1">RiboL-PSP-HEPN domain-containing protein</fullName>
    </recommendedName>
</protein>
<accession>A0ABQ1QQV9</accession>